<dbReference type="InterPro" id="IPR050833">
    <property type="entry name" value="Poly_Biosynth_Transport"/>
</dbReference>
<evidence type="ECO:0000313" key="8">
    <source>
        <dbReference type="Proteomes" id="UP000295710"/>
    </source>
</evidence>
<evidence type="ECO:0000256" key="2">
    <source>
        <dbReference type="ARBA" id="ARBA00022475"/>
    </source>
</evidence>
<dbReference type="InterPro" id="IPR024923">
    <property type="entry name" value="PG_synth_SpoVB"/>
</dbReference>
<dbReference type="Proteomes" id="UP000295710">
    <property type="component" value="Unassembled WGS sequence"/>
</dbReference>
<dbReference type="PIRSF" id="PIRSF038958">
    <property type="entry name" value="PG_synth_SpoVB"/>
    <property type="match status" value="1"/>
</dbReference>
<dbReference type="EMBL" id="SMMX01000004">
    <property type="protein sequence ID" value="TDA22263.1"/>
    <property type="molecule type" value="Genomic_DNA"/>
</dbReference>
<proteinExistence type="predicted"/>
<evidence type="ECO:0000256" key="3">
    <source>
        <dbReference type="ARBA" id="ARBA00022692"/>
    </source>
</evidence>
<evidence type="ECO:0000313" key="7">
    <source>
        <dbReference type="EMBL" id="TDA22263.1"/>
    </source>
</evidence>
<gene>
    <name evidence="7" type="ORF">E1963_05715</name>
</gene>
<keyword evidence="8" id="KW-1185">Reference proteome</keyword>
<dbReference type="PANTHER" id="PTHR30250:SF21">
    <property type="entry name" value="LIPID II FLIPPASE MURJ"/>
    <property type="match status" value="1"/>
</dbReference>
<dbReference type="RefSeq" id="WP_132276207.1">
    <property type="nucleotide sequence ID" value="NZ_JAOBST010000016.1"/>
</dbReference>
<evidence type="ECO:0000256" key="1">
    <source>
        <dbReference type="ARBA" id="ARBA00004651"/>
    </source>
</evidence>
<protein>
    <submittedName>
        <fullName evidence="7">Polysaccharide biosynthesis protein</fullName>
    </submittedName>
</protein>
<comment type="subcellular location">
    <subcellularLocation>
        <location evidence="1">Cell membrane</location>
        <topology evidence="1">Multi-pass membrane protein</topology>
    </subcellularLocation>
</comment>
<feature type="transmembrane region" description="Helical" evidence="6">
    <location>
        <begin position="128"/>
        <end position="150"/>
    </location>
</feature>
<dbReference type="PANTHER" id="PTHR30250">
    <property type="entry name" value="PST FAMILY PREDICTED COLANIC ACID TRANSPORTER"/>
    <property type="match status" value="1"/>
</dbReference>
<dbReference type="Pfam" id="PF01943">
    <property type="entry name" value="Polysacc_synt"/>
    <property type="match status" value="1"/>
</dbReference>
<dbReference type="AlphaFoldDB" id="A0A4R4FHD5"/>
<name>A0A4R4FHD5_9FIRM</name>
<feature type="transmembrane region" description="Helical" evidence="6">
    <location>
        <begin position="507"/>
        <end position="527"/>
    </location>
</feature>
<dbReference type="InterPro" id="IPR002797">
    <property type="entry name" value="Polysacc_synth"/>
</dbReference>
<feature type="transmembrane region" description="Helical" evidence="6">
    <location>
        <begin position="12"/>
        <end position="35"/>
    </location>
</feature>
<feature type="transmembrane region" description="Helical" evidence="6">
    <location>
        <begin position="93"/>
        <end position="116"/>
    </location>
</feature>
<feature type="transmembrane region" description="Helical" evidence="6">
    <location>
        <begin position="47"/>
        <end position="72"/>
    </location>
</feature>
<feature type="transmembrane region" description="Helical" evidence="6">
    <location>
        <begin position="416"/>
        <end position="435"/>
    </location>
</feature>
<reference evidence="7 8" key="1">
    <citation type="journal article" date="2016" name="Nat. Microbiol.">
        <title>The Mouse Intestinal Bacterial Collection (miBC) provides host-specific insight into cultured diversity and functional potential of the gut microbiota.</title>
        <authorList>
            <person name="Lagkouvardos I."/>
            <person name="Pukall R."/>
            <person name="Abt B."/>
            <person name="Foesel B.U."/>
            <person name="Meier-Kolthoff J.P."/>
            <person name="Kumar N."/>
            <person name="Bresciani A."/>
            <person name="Martinez I."/>
            <person name="Just S."/>
            <person name="Ziegler C."/>
            <person name="Brugiroux S."/>
            <person name="Garzetti D."/>
            <person name="Wenning M."/>
            <person name="Bui T.P."/>
            <person name="Wang J."/>
            <person name="Hugenholtz F."/>
            <person name="Plugge C.M."/>
            <person name="Peterson D.A."/>
            <person name="Hornef M.W."/>
            <person name="Baines J.F."/>
            <person name="Smidt H."/>
            <person name="Walter J."/>
            <person name="Kristiansen K."/>
            <person name="Nielsen H.B."/>
            <person name="Haller D."/>
            <person name="Overmann J."/>
            <person name="Stecher B."/>
            <person name="Clavel T."/>
        </authorList>
    </citation>
    <scope>NUCLEOTIDE SEQUENCE [LARGE SCALE GENOMIC DNA]</scope>
    <source>
        <strain evidence="7 8">DSM 28560</strain>
    </source>
</reference>
<evidence type="ECO:0000256" key="5">
    <source>
        <dbReference type="ARBA" id="ARBA00023136"/>
    </source>
</evidence>
<feature type="transmembrane region" description="Helical" evidence="6">
    <location>
        <begin position="348"/>
        <end position="368"/>
    </location>
</feature>
<accession>A0A4R4FHD5</accession>
<sequence length="556" mass="59984">MAEKRRKKEANFLIQGSILAIAGVVTKIIGVIYRIPLRNIAGQEGMGYYGVAFSIYIVALTLTSYSLPLAVSKLVSARIALGEYKNAYKVFRGALMFAVMAGGFVSLLIFFGAGFIADNIMSIDMSVYALRVLAPCILIAAVLGVMRGFFQGIGSMVPTAISQIIEQIVNAVISVTGAYVLFSVGKGIAKTRGNASYGPAYSAAGGTLGTVAGALTALLFILFIFMAYKKVYRRKMRRDRSRHKESYNRIYKVLLVTIAPVILSATVYNICDFVDSAMFSNIMAAQGEKKVVYTKLLGILTGDYTTLINVPLSISSAFASSLIPSLVATAQTGSRKQIHSKINMVTRFNMMIAIPCAAGFLVLAKPILDLLFYGSDNTTSSYMLQLGAVSVVFFCLSTVTNSVLQGLDDMMTPVKNAAISLVIHVVSLFLFMVIFKWNIYAVILSKIVFSGAICILNSHALRSRIGYVQEQKKTFIIPAISAAVMGVVTVVVHLVVELFIGSKAATILALLAALVTYGITLILLGGLTQEELLGMPKGATIVSICRKLHLIRGEYR</sequence>
<evidence type="ECO:0000256" key="4">
    <source>
        <dbReference type="ARBA" id="ARBA00022989"/>
    </source>
</evidence>
<dbReference type="GO" id="GO:0005886">
    <property type="term" value="C:plasma membrane"/>
    <property type="evidence" value="ECO:0007669"/>
    <property type="project" value="UniProtKB-SubCell"/>
</dbReference>
<keyword evidence="3 6" id="KW-0812">Transmembrane</keyword>
<feature type="transmembrane region" description="Helical" evidence="6">
    <location>
        <begin position="171"/>
        <end position="189"/>
    </location>
</feature>
<feature type="transmembrane region" description="Helical" evidence="6">
    <location>
        <begin position="201"/>
        <end position="228"/>
    </location>
</feature>
<keyword evidence="5 6" id="KW-0472">Membrane</keyword>
<evidence type="ECO:0000256" key="6">
    <source>
        <dbReference type="SAM" id="Phobius"/>
    </source>
</evidence>
<feature type="transmembrane region" description="Helical" evidence="6">
    <location>
        <begin position="474"/>
        <end position="495"/>
    </location>
</feature>
<dbReference type="CDD" id="cd13124">
    <property type="entry name" value="MATE_SpoVB_like"/>
    <property type="match status" value="1"/>
</dbReference>
<keyword evidence="2" id="KW-1003">Cell membrane</keyword>
<comment type="caution">
    <text evidence="7">The sequence shown here is derived from an EMBL/GenBank/DDBJ whole genome shotgun (WGS) entry which is preliminary data.</text>
</comment>
<feature type="transmembrane region" description="Helical" evidence="6">
    <location>
        <begin position="306"/>
        <end position="327"/>
    </location>
</feature>
<feature type="transmembrane region" description="Helical" evidence="6">
    <location>
        <begin position="441"/>
        <end position="462"/>
    </location>
</feature>
<keyword evidence="4 6" id="KW-1133">Transmembrane helix</keyword>
<feature type="transmembrane region" description="Helical" evidence="6">
    <location>
        <begin position="249"/>
        <end position="270"/>
    </location>
</feature>
<organism evidence="7 8">
    <name type="scientific">Extibacter muris</name>
    <dbReference type="NCBI Taxonomy" id="1796622"/>
    <lineage>
        <taxon>Bacteria</taxon>
        <taxon>Bacillati</taxon>
        <taxon>Bacillota</taxon>
        <taxon>Clostridia</taxon>
        <taxon>Lachnospirales</taxon>
        <taxon>Lachnospiraceae</taxon>
        <taxon>Extibacter</taxon>
    </lineage>
</organism>
<feature type="transmembrane region" description="Helical" evidence="6">
    <location>
        <begin position="380"/>
        <end position="404"/>
    </location>
</feature>